<proteinExistence type="predicted"/>
<dbReference type="GeneID" id="67470290"/>
<dbReference type="EMBL" id="CP021064">
    <property type="protein sequence ID" value="ARP61729.1"/>
    <property type="molecule type" value="Genomic_DNA"/>
</dbReference>
<evidence type="ECO:0000313" key="3">
    <source>
        <dbReference type="Proteomes" id="UP000194143"/>
    </source>
</evidence>
<sequence length="578" mass="64928">MWFDKVVYLQTLPQELEKLFADNGWKRTLFFQIKSGISKFIDVRLFESLGSDGERRRFGIANAYDTADSDFTDSRFISADSPLGKLGMGDGVKKDFSIPVSPVLGPSVIVYVNGFEQEKSKYKVDATTGKVTFTTAIAKGDKVTCEYRLATNTYEPNNDMLLFTFNRYFIEKEILSGDKLGELGKGNGTKKNFALPFPNFDESRTVVYKDNTIVDPSEYSFTETEIVFKTAPAADTTIKISGIYFLLPKEDGTLDTLTAKTSFDVQKMESIMGEVYSTINFVNPSPYTSISFTPEQRFSKELNRDSVVYLYGNANKDRLIMFMRVDPTPNPVRALFVPLYIGKLYTFDVAPRKNMIILSGCRPGDQFVYSPNKKIGNAPLDYGSDTSNGNETVQLSQSSTGAMYQHHYLAFITHDMSVDSGQGRFNPSVYSGKYHLSQIYIVHPNDGYVGKLDDVYAVHPKNIQQADELEIEKTVVDEVLGQGDGHRKVFHLEHKPKGETLRLFISCKEVEKTDYVYNAEDKTVTFNEAPVIGSEITGAYEMAQLYRYTLPTTPVCPMTQAKATPFNPIGLAIYKEDI</sequence>
<protein>
    <submittedName>
        <fullName evidence="2">Uncharacterized protein</fullName>
    </submittedName>
</protein>
<dbReference type="AlphaFoldDB" id="A0A1S7FFC0"/>
<name>A0A1S7FFC0_BACTU</name>
<reference evidence="2 3" key="1">
    <citation type="submission" date="2017-04" db="EMBL/GenBank/DDBJ databases">
        <title>Complete Genome Sequence of Bacillus thuringiensis type Strain ATCC 10792.</title>
        <authorList>
            <person name="Oh D.-H."/>
            <person name="Park B.-J."/>
            <person name="Shuai W."/>
            <person name="Chelliah R."/>
        </authorList>
    </citation>
    <scope>NUCLEOTIDE SEQUENCE [LARGE SCALE GENOMIC DNA]</scope>
    <source>
        <strain evidence="2 3">ATCC 10792</strain>
        <plasmid evidence="2 3">poh3</plasmid>
    </source>
</reference>
<dbReference type="RefSeq" id="WP_000264171.1">
    <property type="nucleotide sequence ID" value="NZ_CP014852.1"/>
</dbReference>
<keyword evidence="2" id="KW-0614">Plasmid</keyword>
<evidence type="ECO:0000313" key="2">
    <source>
        <dbReference type="EMBL" id="ARP61729.1"/>
    </source>
</evidence>
<accession>A0A1S7FFC0</accession>
<evidence type="ECO:0000313" key="1">
    <source>
        <dbReference type="EMBL" id="ARP61674.1"/>
    </source>
</evidence>
<dbReference type="Proteomes" id="UP000194143">
    <property type="component" value="Plasmid poh3"/>
</dbReference>
<organism evidence="2 3">
    <name type="scientific">Bacillus thuringiensis</name>
    <dbReference type="NCBI Taxonomy" id="1428"/>
    <lineage>
        <taxon>Bacteria</taxon>
        <taxon>Bacillati</taxon>
        <taxon>Bacillota</taxon>
        <taxon>Bacilli</taxon>
        <taxon>Bacillales</taxon>
        <taxon>Bacillaceae</taxon>
        <taxon>Bacillus</taxon>
        <taxon>Bacillus cereus group</taxon>
    </lineage>
</organism>
<gene>
    <name evidence="1" type="ORF">CAB88_32220</name>
    <name evidence="2" type="ORF">CAB88_32510</name>
</gene>
<dbReference type="EMBL" id="CP021064">
    <property type="protein sequence ID" value="ARP61674.1"/>
    <property type="molecule type" value="Genomic_DNA"/>
</dbReference>
<keyword evidence="3" id="KW-1185">Reference proteome</keyword>
<geneLocation type="plasmid" evidence="2 3">
    <name>poh3</name>
</geneLocation>